<dbReference type="HOGENOM" id="CLU_155106_0_0_9"/>
<organism evidence="2 3">
    <name type="scientific">Hungatella hathewayi WAL-18680</name>
    <dbReference type="NCBI Taxonomy" id="742737"/>
    <lineage>
        <taxon>Bacteria</taxon>
        <taxon>Bacillati</taxon>
        <taxon>Bacillota</taxon>
        <taxon>Clostridia</taxon>
        <taxon>Lachnospirales</taxon>
        <taxon>Lachnospiraceae</taxon>
        <taxon>Hungatella</taxon>
    </lineage>
</organism>
<dbReference type="AlphaFoldDB" id="G5INS4"/>
<dbReference type="OrthoDB" id="3173919at2"/>
<reference evidence="2 3" key="1">
    <citation type="submission" date="2011-08" db="EMBL/GenBank/DDBJ databases">
        <title>The Genome Sequence of Clostridium hathewayi WAL-18680.</title>
        <authorList>
            <consortium name="The Broad Institute Genome Sequencing Platform"/>
            <person name="Earl A."/>
            <person name="Ward D."/>
            <person name="Feldgarden M."/>
            <person name="Gevers D."/>
            <person name="Finegold S.M."/>
            <person name="Summanen P.H."/>
            <person name="Molitoris D.R."/>
            <person name="Song M."/>
            <person name="Daigneault M."/>
            <person name="Allen-Vercoe E."/>
            <person name="Young S.K."/>
            <person name="Zeng Q."/>
            <person name="Gargeya S."/>
            <person name="Fitzgerald M."/>
            <person name="Haas B."/>
            <person name="Abouelleil A."/>
            <person name="Alvarado L."/>
            <person name="Arachchi H.M."/>
            <person name="Berlin A."/>
            <person name="Brown A."/>
            <person name="Chapman S.B."/>
            <person name="Chen Z."/>
            <person name="Dunbar C."/>
            <person name="Freedman E."/>
            <person name="Gearin G."/>
            <person name="Gellesch M."/>
            <person name="Goldberg J."/>
            <person name="Griggs A."/>
            <person name="Gujja S."/>
            <person name="Heiman D."/>
            <person name="Howarth C."/>
            <person name="Larson L."/>
            <person name="Lui A."/>
            <person name="MacDonald P.J.P."/>
            <person name="Montmayeur A."/>
            <person name="Murphy C."/>
            <person name="Neiman D."/>
            <person name="Pearson M."/>
            <person name="Priest M."/>
            <person name="Roberts A."/>
            <person name="Saif S."/>
            <person name="Shea T."/>
            <person name="Shenoy N."/>
            <person name="Sisk P."/>
            <person name="Stolte C."/>
            <person name="Sykes S."/>
            <person name="Wortman J."/>
            <person name="Nusbaum C."/>
            <person name="Birren B."/>
        </authorList>
    </citation>
    <scope>NUCLEOTIDE SEQUENCE [LARGE SCALE GENOMIC DNA]</scope>
    <source>
        <strain evidence="2 3">WAL-18680</strain>
    </source>
</reference>
<evidence type="ECO:0000256" key="1">
    <source>
        <dbReference type="SAM" id="Phobius"/>
    </source>
</evidence>
<protein>
    <recommendedName>
        <fullName evidence="4">SdpI/YhfL protein family</fullName>
    </recommendedName>
</protein>
<name>G5INS4_9FIRM</name>
<keyword evidence="1" id="KW-1133">Transmembrane helix</keyword>
<feature type="transmembrane region" description="Helical" evidence="1">
    <location>
        <begin position="6"/>
        <end position="25"/>
    </location>
</feature>
<comment type="caution">
    <text evidence="2">The sequence shown here is derived from an EMBL/GenBank/DDBJ whole genome shotgun (WGS) entry which is preliminary data.</text>
</comment>
<dbReference type="Pfam" id="PF13630">
    <property type="entry name" value="SdpI"/>
    <property type="match status" value="1"/>
</dbReference>
<evidence type="ECO:0008006" key="4">
    <source>
        <dbReference type="Google" id="ProtNLM"/>
    </source>
</evidence>
<dbReference type="PATRIC" id="fig|742737.3.peg.5144"/>
<sequence>MGFWIFLFVMNLLIPATMIGFGKSFQSHAPKEINSLFGYRTSMSMKNRDTWEFAHHYCGKLWWQLGWGVLAFTVVFMITALGKDDDTASIYAGIISAVQIVFLLLPIYFVEKALRKNFDKDGKKRL</sequence>
<gene>
    <name evidence="2" type="ORF">HMPREF9473_05152</name>
</gene>
<evidence type="ECO:0000313" key="2">
    <source>
        <dbReference type="EMBL" id="EHI56948.1"/>
    </source>
</evidence>
<keyword evidence="1" id="KW-0812">Transmembrane</keyword>
<evidence type="ECO:0000313" key="3">
    <source>
        <dbReference type="Proteomes" id="UP000005384"/>
    </source>
</evidence>
<dbReference type="InterPro" id="IPR025962">
    <property type="entry name" value="SdpI/YhfL"/>
</dbReference>
<keyword evidence="3" id="KW-1185">Reference proteome</keyword>
<feature type="transmembrane region" description="Helical" evidence="1">
    <location>
        <begin position="61"/>
        <end position="82"/>
    </location>
</feature>
<dbReference type="EMBL" id="ADLN01000128">
    <property type="protein sequence ID" value="EHI56948.1"/>
    <property type="molecule type" value="Genomic_DNA"/>
</dbReference>
<keyword evidence="1" id="KW-0472">Membrane</keyword>
<proteinExistence type="predicted"/>
<dbReference type="RefSeq" id="WP_006783140.1">
    <property type="nucleotide sequence ID" value="NZ_CP040506.1"/>
</dbReference>
<feature type="transmembrane region" description="Helical" evidence="1">
    <location>
        <begin position="88"/>
        <end position="110"/>
    </location>
</feature>
<dbReference type="Proteomes" id="UP000005384">
    <property type="component" value="Unassembled WGS sequence"/>
</dbReference>
<accession>G5INS4</accession>